<keyword evidence="2" id="KW-1185">Reference proteome</keyword>
<dbReference type="Proteomes" id="UP001594351">
    <property type="component" value="Unassembled WGS sequence"/>
</dbReference>
<protein>
    <submittedName>
        <fullName evidence="1">Uncharacterized protein</fullName>
    </submittedName>
</protein>
<name>A0ABV6YW09_UNCC1</name>
<evidence type="ECO:0000313" key="1">
    <source>
        <dbReference type="EMBL" id="MFC1850389.1"/>
    </source>
</evidence>
<organism evidence="1 2">
    <name type="scientific">candidate division CSSED10-310 bacterium</name>
    <dbReference type="NCBI Taxonomy" id="2855610"/>
    <lineage>
        <taxon>Bacteria</taxon>
        <taxon>Bacteria division CSSED10-310</taxon>
    </lineage>
</organism>
<proteinExistence type="predicted"/>
<evidence type="ECO:0000313" key="2">
    <source>
        <dbReference type="Proteomes" id="UP001594351"/>
    </source>
</evidence>
<sequence>MKKTFQTLINAFLQAGRERNFSSLTIKTKGKTLQSGVRLMVLPIPAR</sequence>
<dbReference type="EMBL" id="JBHPBY010000096">
    <property type="protein sequence ID" value="MFC1850389.1"/>
    <property type="molecule type" value="Genomic_DNA"/>
</dbReference>
<accession>A0ABV6YW09</accession>
<comment type="caution">
    <text evidence="1">The sequence shown here is derived from an EMBL/GenBank/DDBJ whole genome shotgun (WGS) entry which is preliminary data.</text>
</comment>
<reference evidence="1 2" key="1">
    <citation type="submission" date="2024-09" db="EMBL/GenBank/DDBJ databases">
        <title>Laminarin stimulates single cell rates of sulfate reduction while oxygen inhibits transcriptomic activity in coastal marine sediment.</title>
        <authorList>
            <person name="Lindsay M."/>
            <person name="Orcutt B."/>
            <person name="Emerson D."/>
            <person name="Stepanauskas R."/>
            <person name="D'Angelo T."/>
        </authorList>
    </citation>
    <scope>NUCLEOTIDE SEQUENCE [LARGE SCALE GENOMIC DNA]</scope>
    <source>
        <strain evidence="1">SAG AM-311-K15</strain>
    </source>
</reference>
<gene>
    <name evidence="1" type="ORF">ACFL27_09385</name>
</gene>